<dbReference type="PaxDb" id="190192-MK0879"/>
<sequence>MGERTVAHYGPYVVKEIRTNQDNLDAIRSLLKSAERRGPGNVGEVVPLDVFDTDRGLASDRTRLLVALREDEIVACVAADPRERIGSGPNPHNVFGLVVSPEVRARYQLGHVMIAAALKTLREEGLKVARTTPIRRALPFFTGIRADPTHVYRELEVRLRWYRRTGSEEYLELTRVPREVREELELLRIRTVNARRDPTPFHRLDPEKPVHVFRSGVRSFTLIASLGDGDHGRRQRDIAHVQRAREPSKGDSQDRGGSGGRRLDR</sequence>
<feature type="domain" description="N-acetyltransferase" evidence="2">
    <location>
        <begin position="15"/>
        <end position="164"/>
    </location>
</feature>
<dbReference type="EnsemblBacteria" id="AAM02092">
    <property type="protein sequence ID" value="AAM02092"/>
    <property type="gene ID" value="MK0879"/>
</dbReference>
<dbReference type="RefSeq" id="WP_011019247.1">
    <property type="nucleotide sequence ID" value="NC_003551.1"/>
</dbReference>
<dbReference type="GO" id="GO:0016747">
    <property type="term" value="F:acyltransferase activity, transferring groups other than amino-acyl groups"/>
    <property type="evidence" value="ECO:0007669"/>
    <property type="project" value="InterPro"/>
</dbReference>
<evidence type="ECO:0000259" key="2">
    <source>
        <dbReference type="PROSITE" id="PS51186"/>
    </source>
</evidence>
<feature type="compositionally biased region" description="Gly residues" evidence="1">
    <location>
        <begin position="256"/>
        <end position="265"/>
    </location>
</feature>
<dbReference type="InterPro" id="IPR000182">
    <property type="entry name" value="GNAT_dom"/>
</dbReference>
<name>Q8TX02_METKA</name>
<reference evidence="3 4" key="1">
    <citation type="journal article" date="2002" name="Proc. Natl. Acad. Sci. U.S.A.">
        <title>The complete genome of hyperthermophile Methanopyrus kandleri AV19 and monophyly of archaeal methanogens.</title>
        <authorList>
            <person name="Slesarev A.I."/>
            <person name="Mezhevaya K.V."/>
            <person name="Makarova K.S."/>
            <person name="Polushin N.N."/>
            <person name="Shcherbinina O.V."/>
            <person name="Shakhova V.V."/>
            <person name="Belova G.I."/>
            <person name="Aravind L."/>
            <person name="Natale D.A."/>
            <person name="Rogozin I.B."/>
            <person name="Tatusov R.L."/>
            <person name="Wolf Y.I."/>
            <person name="Stetter K.O."/>
            <person name="Malykh A.G."/>
            <person name="Koonin E.V."/>
            <person name="Kozyavkin S.A."/>
        </authorList>
    </citation>
    <scope>NUCLEOTIDE SEQUENCE [LARGE SCALE GENOMIC DNA]</scope>
    <source>
        <strain evidence="4">AV19 / DSM 6324 / JCM 9639 / NBRC 100938</strain>
    </source>
</reference>
<dbReference type="AlphaFoldDB" id="Q8TX02"/>
<feature type="compositionally biased region" description="Basic and acidic residues" evidence="1">
    <location>
        <begin position="228"/>
        <end position="254"/>
    </location>
</feature>
<dbReference type="STRING" id="190192.MK0879"/>
<dbReference type="KEGG" id="mka:MK0879"/>
<evidence type="ECO:0000256" key="1">
    <source>
        <dbReference type="SAM" id="MobiDB-lite"/>
    </source>
</evidence>
<dbReference type="HOGENOM" id="CLU_1048117_0_0_2"/>
<evidence type="ECO:0000313" key="4">
    <source>
        <dbReference type="Proteomes" id="UP000001826"/>
    </source>
</evidence>
<dbReference type="Pfam" id="PF00583">
    <property type="entry name" value="Acetyltransf_1"/>
    <property type="match status" value="1"/>
</dbReference>
<evidence type="ECO:0000313" key="3">
    <source>
        <dbReference type="EMBL" id="AAM02092.1"/>
    </source>
</evidence>
<gene>
    <name evidence="3" type="ordered locus">MK0879</name>
</gene>
<dbReference type="Gene3D" id="3.40.630.30">
    <property type="match status" value="1"/>
</dbReference>
<dbReference type="SUPFAM" id="SSF55729">
    <property type="entry name" value="Acyl-CoA N-acyltransferases (Nat)"/>
    <property type="match status" value="1"/>
</dbReference>
<dbReference type="InterPro" id="IPR016181">
    <property type="entry name" value="Acyl_CoA_acyltransferase"/>
</dbReference>
<dbReference type="InParanoid" id="Q8TX02"/>
<dbReference type="PROSITE" id="PS51186">
    <property type="entry name" value="GNAT"/>
    <property type="match status" value="1"/>
</dbReference>
<accession>Q8TX02</accession>
<dbReference type="Proteomes" id="UP000001826">
    <property type="component" value="Chromosome"/>
</dbReference>
<organism evidence="3 4">
    <name type="scientific">Methanopyrus kandleri (strain AV19 / DSM 6324 / JCM 9639 / NBRC 100938)</name>
    <dbReference type="NCBI Taxonomy" id="190192"/>
    <lineage>
        <taxon>Archaea</taxon>
        <taxon>Methanobacteriati</taxon>
        <taxon>Methanobacteriota</taxon>
        <taxon>Methanomada group</taxon>
        <taxon>Methanopyri</taxon>
        <taxon>Methanopyrales</taxon>
        <taxon>Methanopyraceae</taxon>
        <taxon>Methanopyrus</taxon>
    </lineage>
</organism>
<protein>
    <recommendedName>
        <fullName evidence="2">N-acetyltransferase domain-containing protein</fullName>
    </recommendedName>
</protein>
<keyword evidence="4" id="KW-1185">Reference proteome</keyword>
<dbReference type="GeneID" id="1476980"/>
<feature type="region of interest" description="Disordered" evidence="1">
    <location>
        <begin position="228"/>
        <end position="265"/>
    </location>
</feature>
<dbReference type="OrthoDB" id="374720at2157"/>
<proteinExistence type="predicted"/>
<dbReference type="EMBL" id="AE009439">
    <property type="protein sequence ID" value="AAM02092.1"/>
    <property type="molecule type" value="Genomic_DNA"/>
</dbReference>